<gene>
    <name evidence="5" type="ORF">J7S33_02255</name>
</gene>
<evidence type="ECO:0000256" key="1">
    <source>
        <dbReference type="ARBA" id="ARBA00008361"/>
    </source>
</evidence>
<dbReference type="InterPro" id="IPR029063">
    <property type="entry name" value="SAM-dependent_MTases_sf"/>
</dbReference>
<dbReference type="PANTHER" id="PTHR44942:SF4">
    <property type="entry name" value="METHYLTRANSFERASE TYPE 11 DOMAIN-CONTAINING PROTEIN"/>
    <property type="match status" value="1"/>
</dbReference>
<dbReference type="PANTHER" id="PTHR44942">
    <property type="entry name" value="METHYLTRANSF_11 DOMAIN-CONTAINING PROTEIN"/>
    <property type="match status" value="1"/>
</dbReference>
<name>A0A8T8I517_9PSEU</name>
<keyword evidence="3" id="KW-0808">Transferase</keyword>
<reference evidence="5" key="1">
    <citation type="submission" date="2021-04" db="EMBL/GenBank/DDBJ databases">
        <title>Saccharothrix algeriensis WGS.</title>
        <authorList>
            <person name="Stuskova K."/>
            <person name="Hakalova E."/>
            <person name="Tebbal A.B."/>
            <person name="Eichmeier A."/>
        </authorList>
    </citation>
    <scope>NUCLEOTIDE SEQUENCE</scope>
    <source>
        <strain evidence="5">NRRL B-24137</strain>
    </source>
</reference>
<dbReference type="Pfam" id="PF08241">
    <property type="entry name" value="Methyltransf_11"/>
    <property type="match status" value="1"/>
</dbReference>
<proteinExistence type="inferred from homology"/>
<evidence type="ECO:0000256" key="2">
    <source>
        <dbReference type="ARBA" id="ARBA00022603"/>
    </source>
</evidence>
<protein>
    <submittedName>
        <fullName evidence="5">Class I SAM-dependent methyltransferase</fullName>
    </submittedName>
</protein>
<feature type="domain" description="Methyltransferase type 11" evidence="4">
    <location>
        <begin position="52"/>
        <end position="139"/>
    </location>
</feature>
<evidence type="ECO:0000313" key="5">
    <source>
        <dbReference type="EMBL" id="QTR05925.1"/>
    </source>
</evidence>
<dbReference type="CDD" id="cd02440">
    <property type="entry name" value="AdoMet_MTases"/>
    <property type="match status" value="1"/>
</dbReference>
<dbReference type="EMBL" id="CP072788">
    <property type="protein sequence ID" value="QTR05925.1"/>
    <property type="molecule type" value="Genomic_DNA"/>
</dbReference>
<dbReference type="SUPFAM" id="SSF53335">
    <property type="entry name" value="S-adenosyl-L-methionine-dependent methyltransferases"/>
    <property type="match status" value="1"/>
</dbReference>
<dbReference type="AlphaFoldDB" id="A0A8T8I517"/>
<evidence type="ECO:0000313" key="6">
    <source>
        <dbReference type="Proteomes" id="UP000671828"/>
    </source>
</evidence>
<organism evidence="5 6">
    <name type="scientific">Saccharothrix algeriensis</name>
    <dbReference type="NCBI Taxonomy" id="173560"/>
    <lineage>
        <taxon>Bacteria</taxon>
        <taxon>Bacillati</taxon>
        <taxon>Actinomycetota</taxon>
        <taxon>Actinomycetes</taxon>
        <taxon>Pseudonocardiales</taxon>
        <taxon>Pseudonocardiaceae</taxon>
        <taxon>Saccharothrix</taxon>
    </lineage>
</organism>
<evidence type="ECO:0000256" key="3">
    <source>
        <dbReference type="ARBA" id="ARBA00022679"/>
    </source>
</evidence>
<comment type="similarity">
    <text evidence="1">Belongs to the methyltransferase superfamily.</text>
</comment>
<sequence>MAESFGADAERYDRARPRYPRALVDRVVAAAPGPAAPGSAAPGPGAPGPAVLDVGCGTGIVARQFRAAGCAVLGVEPDARMAAVARRDGVVVEEAVFEGWEPAGRRFDAVVAGQAWHWVDPVAGAAKAARVLRPGGLLAVFWHVPEPPAQVGAAFLAACRRVAPELPLGAGAAPRSALSVYEPMFAKAADGIRAAGGFGEPERWRFDRERHCTRDSWLAQLPTSGVLTRLPADEVARVVDEVGAAFAVLEGGSTMPCATVAVVAARTGTT</sequence>
<accession>A0A8T8I517</accession>
<dbReference type="GO" id="GO:0032259">
    <property type="term" value="P:methylation"/>
    <property type="evidence" value="ECO:0007669"/>
    <property type="project" value="UniProtKB-KW"/>
</dbReference>
<dbReference type="Gene3D" id="3.40.50.150">
    <property type="entry name" value="Vaccinia Virus protein VP39"/>
    <property type="match status" value="1"/>
</dbReference>
<dbReference type="Proteomes" id="UP000671828">
    <property type="component" value="Chromosome"/>
</dbReference>
<dbReference type="InterPro" id="IPR051052">
    <property type="entry name" value="Diverse_substrate_MTase"/>
</dbReference>
<dbReference type="GO" id="GO:0008168">
    <property type="term" value="F:methyltransferase activity"/>
    <property type="evidence" value="ECO:0007669"/>
    <property type="project" value="UniProtKB-KW"/>
</dbReference>
<keyword evidence="2 5" id="KW-0489">Methyltransferase</keyword>
<evidence type="ECO:0000259" key="4">
    <source>
        <dbReference type="Pfam" id="PF08241"/>
    </source>
</evidence>
<dbReference type="InterPro" id="IPR013216">
    <property type="entry name" value="Methyltransf_11"/>
</dbReference>